<dbReference type="RefSeq" id="WP_280939318.1">
    <property type="nucleotide sequence ID" value="NZ_CP123759.1"/>
</dbReference>
<organism evidence="1 2">
    <name type="scientific">Arsenophonus apicola</name>
    <dbReference type="NCBI Taxonomy" id="2879119"/>
    <lineage>
        <taxon>Bacteria</taxon>
        <taxon>Pseudomonadati</taxon>
        <taxon>Pseudomonadota</taxon>
        <taxon>Gammaproteobacteria</taxon>
        <taxon>Enterobacterales</taxon>
        <taxon>Morganellaceae</taxon>
        <taxon>Arsenophonus</taxon>
    </lineage>
</organism>
<dbReference type="Proteomes" id="UP001231859">
    <property type="component" value="Chromosome"/>
</dbReference>
<reference evidence="1 2" key="1">
    <citation type="submission" date="2023-04" db="EMBL/GenBank/DDBJ databases">
        <title>Genome dynamics across the evolutionary transition to endosymbiosis.</title>
        <authorList>
            <person name="Siozios S."/>
            <person name="Nadal-Jimenez P."/>
            <person name="Azagi T."/>
            <person name="Sprong H."/>
            <person name="Frost C.L."/>
            <person name="Parratt S.R."/>
            <person name="Taylor G."/>
            <person name="Brettell L."/>
            <person name="Lew K.C."/>
            <person name="Croft L."/>
            <person name="King K.C."/>
            <person name="Brockhurst M.A."/>
            <person name="Hypsa V."/>
            <person name="Novakova E."/>
            <person name="Darby A.C."/>
            <person name="Hurst G.D.D."/>
        </authorList>
    </citation>
    <scope>NUCLEOTIDE SEQUENCE [LARGE SCALE GENOMIC DNA]</scope>
    <source>
        <strain evidence="2">aApi_AU</strain>
    </source>
</reference>
<accession>A0ABY8P477</accession>
<evidence type="ECO:0000313" key="1">
    <source>
        <dbReference type="EMBL" id="WGO84295.1"/>
    </source>
</evidence>
<keyword evidence="2" id="KW-1185">Reference proteome</keyword>
<proteinExistence type="predicted"/>
<sequence length="58" mass="6612">MVFPDDRYFVVKTRSATGSQYYWPINFSAAMAQYPDALKLESLASKPLFIISYLAQAE</sequence>
<protein>
    <submittedName>
        <fullName evidence="1">Uncharacterized protein</fullName>
    </submittedName>
</protein>
<evidence type="ECO:0000313" key="2">
    <source>
        <dbReference type="Proteomes" id="UP001231859"/>
    </source>
</evidence>
<name>A0ABY8P477_9GAMM</name>
<gene>
    <name evidence="1" type="ORF">QG404_05225</name>
</gene>
<dbReference type="EMBL" id="CP123759">
    <property type="protein sequence ID" value="WGO84295.1"/>
    <property type="molecule type" value="Genomic_DNA"/>
</dbReference>